<evidence type="ECO:0000256" key="1">
    <source>
        <dbReference type="SAM" id="Phobius"/>
    </source>
</evidence>
<dbReference type="Proteomes" id="UP000267081">
    <property type="component" value="Unassembled WGS sequence"/>
</dbReference>
<evidence type="ECO:0000313" key="2">
    <source>
        <dbReference type="EMBL" id="RSD16812.1"/>
    </source>
</evidence>
<name>A0A3R9KKH1_9PSEU</name>
<organism evidence="2 3">
    <name type="scientific">Amycolatopsis eburnea</name>
    <dbReference type="NCBI Taxonomy" id="2267691"/>
    <lineage>
        <taxon>Bacteria</taxon>
        <taxon>Bacillati</taxon>
        <taxon>Actinomycetota</taxon>
        <taxon>Actinomycetes</taxon>
        <taxon>Pseudonocardiales</taxon>
        <taxon>Pseudonocardiaceae</taxon>
        <taxon>Amycolatopsis</taxon>
    </lineage>
</organism>
<keyword evidence="1" id="KW-0812">Transmembrane</keyword>
<feature type="transmembrane region" description="Helical" evidence="1">
    <location>
        <begin position="93"/>
        <end position="114"/>
    </location>
</feature>
<keyword evidence="1" id="KW-0472">Membrane</keyword>
<keyword evidence="3" id="KW-1185">Reference proteome</keyword>
<dbReference type="OrthoDB" id="5188221at2"/>
<gene>
    <name evidence="2" type="ORF">EIY87_21320</name>
</gene>
<dbReference type="AlphaFoldDB" id="A0A3R9KKH1"/>
<accession>A0A3R9KKH1</accession>
<protein>
    <submittedName>
        <fullName evidence="2">Uncharacterized protein</fullName>
    </submittedName>
</protein>
<feature type="transmembrane region" description="Helical" evidence="1">
    <location>
        <begin position="52"/>
        <end position="73"/>
    </location>
</feature>
<dbReference type="RefSeq" id="WP_125310955.1">
    <property type="nucleotide sequence ID" value="NZ_RSEC01000047.1"/>
</dbReference>
<dbReference type="EMBL" id="RSEC01000047">
    <property type="protein sequence ID" value="RSD16812.1"/>
    <property type="molecule type" value="Genomic_DNA"/>
</dbReference>
<sequence>MTEQPERSHRVRHAVVWLGGLAALVQMSVFTFPVAAASWRREPWVRDLVAGHFPAIVGLPSAALASFLIIAAFEARFDRIKMRLGTLVEFHGAAGPIVLWILCFTAMAMGIKLVW</sequence>
<proteinExistence type="predicted"/>
<reference evidence="2 3" key="1">
    <citation type="submission" date="2018-12" db="EMBL/GenBank/DDBJ databases">
        <title>Amycolatopsis eburnea sp. nov. actinomycete associate with arbuscular mycorrhiza fungal spore.</title>
        <authorList>
            <person name="Lumyong S."/>
            <person name="Chaiya L."/>
        </authorList>
    </citation>
    <scope>NUCLEOTIDE SEQUENCE [LARGE SCALE GENOMIC DNA]</scope>
    <source>
        <strain evidence="2 3">GLM-1</strain>
    </source>
</reference>
<comment type="caution">
    <text evidence="2">The sequence shown here is derived from an EMBL/GenBank/DDBJ whole genome shotgun (WGS) entry which is preliminary data.</text>
</comment>
<evidence type="ECO:0000313" key="3">
    <source>
        <dbReference type="Proteomes" id="UP000267081"/>
    </source>
</evidence>
<keyword evidence="1" id="KW-1133">Transmembrane helix</keyword>